<dbReference type="Proteomes" id="UP000664277">
    <property type="component" value="Unassembled WGS sequence"/>
</dbReference>
<reference evidence="5" key="1">
    <citation type="submission" date="2021-02" db="EMBL/GenBank/DDBJ databases">
        <title>Genome-Resolved Metagenomics of a Microbial Community Performing Photosynthetic Biological Nutrient Removal.</title>
        <authorList>
            <person name="Mcdaniel E.A."/>
        </authorList>
    </citation>
    <scope>NUCLEOTIDE SEQUENCE</scope>
    <source>
        <strain evidence="5">UWPOB_OBS1</strain>
    </source>
</reference>
<dbReference type="PANTHER" id="PTHR30302:SF1">
    <property type="entry name" value="HYDROGENASE 2 MATURATION PROTEASE"/>
    <property type="match status" value="1"/>
</dbReference>
<dbReference type="PRINTS" id="PR00446">
    <property type="entry name" value="HYDRGNUPTAKE"/>
</dbReference>
<evidence type="ECO:0000256" key="3">
    <source>
        <dbReference type="ARBA" id="ARBA00022750"/>
    </source>
</evidence>
<dbReference type="PANTHER" id="PTHR30302">
    <property type="entry name" value="HYDROGENASE 1 MATURATION PROTEASE"/>
    <property type="match status" value="1"/>
</dbReference>
<dbReference type="AlphaFoldDB" id="A0A8J7P865"/>
<evidence type="ECO:0000313" key="5">
    <source>
        <dbReference type="EMBL" id="MBN8660829.1"/>
    </source>
</evidence>
<organism evidence="5 6">
    <name type="scientific">Candidatus Obscuribacter phosphatis</name>
    <dbReference type="NCBI Taxonomy" id="1906157"/>
    <lineage>
        <taxon>Bacteria</taxon>
        <taxon>Bacillati</taxon>
        <taxon>Candidatus Melainabacteria</taxon>
        <taxon>Candidatus Obscuribacterales</taxon>
        <taxon>Candidatus Obscuribacteraceae</taxon>
        <taxon>Candidatus Obscuribacter</taxon>
    </lineage>
</organism>
<proteinExistence type="inferred from homology"/>
<evidence type="ECO:0000256" key="1">
    <source>
        <dbReference type="ARBA" id="ARBA00006814"/>
    </source>
</evidence>
<evidence type="ECO:0000256" key="2">
    <source>
        <dbReference type="ARBA" id="ARBA00022670"/>
    </source>
</evidence>
<gene>
    <name evidence="5" type="ORF">J0M35_10720</name>
</gene>
<dbReference type="SUPFAM" id="SSF53163">
    <property type="entry name" value="HybD-like"/>
    <property type="match status" value="1"/>
</dbReference>
<comment type="similarity">
    <text evidence="1">Belongs to the peptidase A31 family.</text>
</comment>
<accession>A0A8J7P865</accession>
<comment type="caution">
    <text evidence="5">The sequence shown here is derived from an EMBL/GenBank/DDBJ whole genome shotgun (WGS) entry which is preliminary data.</text>
</comment>
<evidence type="ECO:0000256" key="4">
    <source>
        <dbReference type="ARBA" id="ARBA00022801"/>
    </source>
</evidence>
<keyword evidence="2 5" id="KW-0645">Protease</keyword>
<evidence type="ECO:0000313" key="6">
    <source>
        <dbReference type="Proteomes" id="UP000664277"/>
    </source>
</evidence>
<dbReference type="GO" id="GO:0004190">
    <property type="term" value="F:aspartic-type endopeptidase activity"/>
    <property type="evidence" value="ECO:0007669"/>
    <property type="project" value="UniProtKB-KW"/>
</dbReference>
<dbReference type="InterPro" id="IPR023430">
    <property type="entry name" value="Pept_HybD-like_dom_sf"/>
</dbReference>
<keyword evidence="3" id="KW-0064">Aspartyl protease</keyword>
<keyword evidence="4" id="KW-0378">Hydrolase</keyword>
<dbReference type="GO" id="GO:0016485">
    <property type="term" value="P:protein processing"/>
    <property type="evidence" value="ECO:0007669"/>
    <property type="project" value="TreeGrafter"/>
</dbReference>
<dbReference type="EMBL" id="JAFLCK010000013">
    <property type="protein sequence ID" value="MBN8660829.1"/>
    <property type="molecule type" value="Genomic_DNA"/>
</dbReference>
<dbReference type="Gene3D" id="3.40.50.1450">
    <property type="entry name" value="HybD-like"/>
    <property type="match status" value="1"/>
</dbReference>
<name>A0A8J7P865_9BACT</name>
<dbReference type="Pfam" id="PF01750">
    <property type="entry name" value="HycI"/>
    <property type="match status" value="1"/>
</dbReference>
<sequence length="255" mass="27970">MDKVKDVLVIGCGNLLRGDDGVGPILVRRLFELGLPNRMRLADGGTAGMDVAFAMEGAGEVVLVDACRSGGKPGELYELPGEAVETPPLTGINMHAFRFDHAIAFGRWLLKERYPKKVTVFLIEAAQFEPGAPLSEAVATAMEELAHLLLQRYSDDSLPTEDCVEFTGKGYLVIPKHLAERHFPGDSLVALMRDSRLFLLPIRNQASGGLLMKHRNSRGDRSVFIDEVTRGREIKGKFKAVWQEADAALVVETNV</sequence>
<dbReference type="NCBIfam" id="TIGR00072">
    <property type="entry name" value="hydrog_prot"/>
    <property type="match status" value="1"/>
</dbReference>
<dbReference type="InterPro" id="IPR000671">
    <property type="entry name" value="Peptidase_A31"/>
</dbReference>
<dbReference type="GO" id="GO:0008047">
    <property type="term" value="F:enzyme activator activity"/>
    <property type="evidence" value="ECO:0007669"/>
    <property type="project" value="InterPro"/>
</dbReference>
<protein>
    <submittedName>
        <fullName evidence="5">Hydrogenase maturation protease</fullName>
    </submittedName>
</protein>